<evidence type="ECO:0000256" key="1">
    <source>
        <dbReference type="SAM" id="MobiDB-lite"/>
    </source>
</evidence>
<feature type="compositionally biased region" description="Low complexity" evidence="1">
    <location>
        <begin position="18"/>
        <end position="28"/>
    </location>
</feature>
<feature type="region of interest" description="Disordered" evidence="1">
    <location>
        <begin position="191"/>
        <end position="251"/>
    </location>
</feature>
<reference evidence="2 3" key="1">
    <citation type="submission" date="2022-05" db="EMBL/GenBank/DDBJ databases">
        <authorList>
            <consortium name="Genoscope - CEA"/>
            <person name="William W."/>
        </authorList>
    </citation>
    <scope>NUCLEOTIDE SEQUENCE [LARGE SCALE GENOMIC DNA]</scope>
</reference>
<accession>A0ABN8QNS1</accession>
<proteinExistence type="predicted"/>
<sequence length="342" mass="37839">MASDSSGMDVPSAKESNESGGSNDEGGNTDVFNKIRSLFGNEIYESLQKEEINSPELIADLADRDADAPIFGKLGFTYGKAARFKKEFETRKASYGSARARPCSPAPSKPTMAEMSSFTPEMKRLYLSKRKKIGILATSKWGSSCPKFNSPELKTELKEFCTEIASECAIPEINFNEEGIANHVKTFFSEQRRYKKNKSPSTKTSFEEMSGGSSETENSIQGGDTDSVEDEDEEESMLKSPPSSQVPPLPAVSLTEEWESNLKANQLIVKGVFGRVLNREEMIDVLKKKFSAQQKNLTGLKPSELMSVLAKKLTRSGYCSLKVKHTEVKSKDDLNIIKEIAF</sequence>
<keyword evidence="3" id="KW-1185">Reference proteome</keyword>
<feature type="compositionally biased region" description="Acidic residues" evidence="1">
    <location>
        <begin position="226"/>
        <end position="235"/>
    </location>
</feature>
<protein>
    <submittedName>
        <fullName evidence="2">Uncharacterized protein</fullName>
    </submittedName>
</protein>
<feature type="region of interest" description="Disordered" evidence="1">
    <location>
        <begin position="1"/>
        <end position="31"/>
    </location>
</feature>
<evidence type="ECO:0000313" key="3">
    <source>
        <dbReference type="Proteomes" id="UP001159427"/>
    </source>
</evidence>
<evidence type="ECO:0000313" key="2">
    <source>
        <dbReference type="EMBL" id="CAH3165409.1"/>
    </source>
</evidence>
<comment type="caution">
    <text evidence="2">The sequence shown here is derived from an EMBL/GenBank/DDBJ whole genome shotgun (WGS) entry which is preliminary data.</text>
</comment>
<organism evidence="2 3">
    <name type="scientific">Porites evermanni</name>
    <dbReference type="NCBI Taxonomy" id="104178"/>
    <lineage>
        <taxon>Eukaryota</taxon>
        <taxon>Metazoa</taxon>
        <taxon>Cnidaria</taxon>
        <taxon>Anthozoa</taxon>
        <taxon>Hexacorallia</taxon>
        <taxon>Scleractinia</taxon>
        <taxon>Fungiina</taxon>
        <taxon>Poritidae</taxon>
        <taxon>Porites</taxon>
    </lineage>
</organism>
<gene>
    <name evidence="2" type="ORF">PEVE_00005306</name>
</gene>
<feature type="compositionally biased region" description="Polar residues" evidence="1">
    <location>
        <begin position="211"/>
        <end position="224"/>
    </location>
</feature>
<dbReference type="Proteomes" id="UP001159427">
    <property type="component" value="Unassembled WGS sequence"/>
</dbReference>
<name>A0ABN8QNS1_9CNID</name>
<dbReference type="EMBL" id="CALNXI010001336">
    <property type="protein sequence ID" value="CAH3165409.1"/>
    <property type="molecule type" value="Genomic_DNA"/>
</dbReference>